<feature type="transmembrane region" description="Helical" evidence="1">
    <location>
        <begin position="100"/>
        <end position="120"/>
    </location>
</feature>
<keyword evidence="5" id="KW-1185">Reference proteome</keyword>
<evidence type="ECO:0000313" key="3">
    <source>
        <dbReference type="EMBL" id="SFP39618.1"/>
    </source>
</evidence>
<evidence type="ECO:0000256" key="1">
    <source>
        <dbReference type="SAM" id="Phobius"/>
    </source>
</evidence>
<feature type="transmembrane region" description="Helical" evidence="1">
    <location>
        <begin position="15"/>
        <end position="36"/>
    </location>
</feature>
<evidence type="ECO:0000313" key="2">
    <source>
        <dbReference type="EMBL" id="GEM01924.1"/>
    </source>
</evidence>
<dbReference type="OrthoDB" id="2584692at2"/>
<reference evidence="2 5" key="2">
    <citation type="submission" date="2019-07" db="EMBL/GenBank/DDBJ databases">
        <title>Whole genome shotgun sequence of Halolactibacillus halophilus NBRC 100868.</title>
        <authorList>
            <person name="Hosoyama A."/>
            <person name="Uohara A."/>
            <person name="Ohji S."/>
            <person name="Ichikawa N."/>
        </authorList>
    </citation>
    <scope>NUCLEOTIDE SEQUENCE [LARGE SCALE GENOMIC DNA]</scope>
    <source>
        <strain evidence="2 5">NBRC 100868</strain>
    </source>
</reference>
<dbReference type="Proteomes" id="UP000242243">
    <property type="component" value="Unassembled WGS sequence"/>
</dbReference>
<dbReference type="EMBL" id="BJWI01000020">
    <property type="protein sequence ID" value="GEM01924.1"/>
    <property type="molecule type" value="Genomic_DNA"/>
</dbReference>
<gene>
    <name evidence="2" type="ORF">HHA03_14560</name>
    <name evidence="3" type="ORF">SAMN05421839_1181</name>
</gene>
<proteinExistence type="predicted"/>
<protein>
    <submittedName>
        <fullName evidence="3">Uncharacterized protein</fullName>
    </submittedName>
</protein>
<keyword evidence="1" id="KW-1133">Transmembrane helix</keyword>
<dbReference type="AlphaFoldDB" id="A0A1I5PZX3"/>
<reference evidence="3 4" key="1">
    <citation type="submission" date="2016-10" db="EMBL/GenBank/DDBJ databases">
        <authorList>
            <person name="de Groot N.N."/>
        </authorList>
    </citation>
    <scope>NUCLEOTIDE SEQUENCE [LARGE SCALE GENOMIC DNA]</scope>
    <source>
        <strain evidence="3 4">DSM 17073</strain>
    </source>
</reference>
<dbReference type="Proteomes" id="UP000321547">
    <property type="component" value="Unassembled WGS sequence"/>
</dbReference>
<dbReference type="EMBL" id="FOXC01000018">
    <property type="protein sequence ID" value="SFP39618.1"/>
    <property type="molecule type" value="Genomic_DNA"/>
</dbReference>
<evidence type="ECO:0000313" key="5">
    <source>
        <dbReference type="Proteomes" id="UP000321547"/>
    </source>
</evidence>
<keyword evidence="1" id="KW-0472">Membrane</keyword>
<feature type="transmembrane region" description="Helical" evidence="1">
    <location>
        <begin position="127"/>
        <end position="145"/>
    </location>
</feature>
<keyword evidence="1" id="KW-0812">Transmembrane</keyword>
<name>A0A1I5PZX3_9BACI</name>
<organism evidence="3 4">
    <name type="scientific">Halolactibacillus halophilus</name>
    <dbReference type="NCBI Taxonomy" id="306540"/>
    <lineage>
        <taxon>Bacteria</taxon>
        <taxon>Bacillati</taxon>
        <taxon>Bacillota</taxon>
        <taxon>Bacilli</taxon>
        <taxon>Bacillales</taxon>
        <taxon>Bacillaceae</taxon>
        <taxon>Halolactibacillus</taxon>
    </lineage>
</organism>
<evidence type="ECO:0000313" key="4">
    <source>
        <dbReference type="Proteomes" id="UP000242243"/>
    </source>
</evidence>
<feature type="transmembrane region" description="Helical" evidence="1">
    <location>
        <begin position="57"/>
        <end position="80"/>
    </location>
</feature>
<sequence length="224" mass="25860">MWGKTEQIVLWSVTYTPLIILMVFRFLISNNIYLGLKTHLINLSNSYKIVNRMTLELCFIMGIILFSYALYKITIYLYLSKYDDIIKPGEEGENYYIRDIAKFSANDYSFFLLTLLLPLISLDHSSVVNLFISILIILYVINIYVKTDAISVCPLFFFSGKEVYKAVISQGTFEEENFDCSLRKNAVLIIHKDSIDLTNHVRGKELVGSVYYISKCNSNKKTSQ</sequence>
<dbReference type="RefSeq" id="WP_089832010.1">
    <property type="nucleotide sequence ID" value="NZ_BJWI01000020.1"/>
</dbReference>
<accession>A0A1I5PZX3</accession>